<reference evidence="1" key="1">
    <citation type="submission" date="2021-10" db="EMBL/GenBank/DDBJ databases">
        <title>Psilocybe cubensis genome.</title>
        <authorList>
            <person name="Mckernan K.J."/>
            <person name="Crawford S."/>
            <person name="Trippe A."/>
            <person name="Kane L.T."/>
            <person name="Mclaughlin S."/>
        </authorList>
    </citation>
    <scope>NUCLEOTIDE SEQUENCE</scope>
    <source>
        <strain evidence="1">MGC-MH-2018</strain>
    </source>
</reference>
<sequence length="563" mass="61924">MLPFQLKIAWCVLSLTGTCAVCCTIFLWAFGRVAGSKWGPMLYCVGNIMLQGMFSLGMIFRMDPFAMPRSFCMAQSILITFSTDLLTGVAIAFSMATYAAVLKPKTWSDGRRALQWRNSYMLPLVAFPAIATTVHIILVVKLDALQPSDGMHCDATSPQWTRLFGFAGVPLLMTIPAIYLSTTSILQIRKTNQHLQRAARPDSLVDELKRSMSRNNSGRRGIGAGAGNARKGGKRGVSRDADSAGKKAKGKTSVKTQVEGGREAIVPAISSPTFTAKKFHLPFGRRSRSRSATPTSRVTPQLSTTAPREGGDKYAEDDNDEEEEENDYKFNEDEDDDASSNISVTFPTFVNPHAAPIPPPAPVPMQAQTQTQLGVTDANRRNSIQQHRMTDPSDQEIKELRNSWHKRQAEADSGVAVAVVQSLDSGSGGDWTVEDEGETKGMGMMETDYYAFTEAERYASKGMGMECLSISGSSNFFVPGMRGRRQKKRHPSLAPAIRWLISFQILFIFVQLLATLSVIVDLALRRAEPTPFGTHYVALLLAAWGPVFIFGRCSVYISQFLTR</sequence>
<dbReference type="EMBL" id="JAFIQS020000009">
    <property type="protein sequence ID" value="KAH9477957.1"/>
    <property type="molecule type" value="Genomic_DNA"/>
</dbReference>
<accession>A0ACB8GRF9</accession>
<gene>
    <name evidence="1" type="ORF">JR316_0010190</name>
</gene>
<keyword evidence="2" id="KW-1185">Reference proteome</keyword>
<name>A0ACB8GRF9_PSICU</name>
<evidence type="ECO:0000313" key="1">
    <source>
        <dbReference type="EMBL" id="KAH9477957.1"/>
    </source>
</evidence>
<dbReference type="Proteomes" id="UP000664032">
    <property type="component" value="Unassembled WGS sequence"/>
</dbReference>
<comment type="caution">
    <text evidence="1">The sequence shown here is derived from an EMBL/GenBank/DDBJ whole genome shotgun (WGS) entry which is preliminary data.</text>
</comment>
<protein>
    <submittedName>
        <fullName evidence="1">Uncharacterized protein</fullName>
    </submittedName>
</protein>
<proteinExistence type="predicted"/>
<organism evidence="1 2">
    <name type="scientific">Psilocybe cubensis</name>
    <name type="common">Psychedelic mushroom</name>
    <name type="synonym">Stropharia cubensis</name>
    <dbReference type="NCBI Taxonomy" id="181762"/>
    <lineage>
        <taxon>Eukaryota</taxon>
        <taxon>Fungi</taxon>
        <taxon>Dikarya</taxon>
        <taxon>Basidiomycota</taxon>
        <taxon>Agaricomycotina</taxon>
        <taxon>Agaricomycetes</taxon>
        <taxon>Agaricomycetidae</taxon>
        <taxon>Agaricales</taxon>
        <taxon>Agaricineae</taxon>
        <taxon>Strophariaceae</taxon>
        <taxon>Psilocybe</taxon>
    </lineage>
</organism>
<evidence type="ECO:0000313" key="2">
    <source>
        <dbReference type="Proteomes" id="UP000664032"/>
    </source>
</evidence>